<feature type="region of interest" description="Disordered" evidence="1">
    <location>
        <begin position="1"/>
        <end position="21"/>
    </location>
</feature>
<protein>
    <submittedName>
        <fullName evidence="2">Retrovirus-related Pol polyprotein from transposon RE1</fullName>
    </submittedName>
</protein>
<dbReference type="EMBL" id="JAAIUW010000008">
    <property type="protein sequence ID" value="KAF7820554.1"/>
    <property type="molecule type" value="Genomic_DNA"/>
</dbReference>
<dbReference type="AlphaFoldDB" id="A0A834TGJ1"/>
<dbReference type="Pfam" id="PF14223">
    <property type="entry name" value="Retrotran_gag_2"/>
    <property type="match status" value="1"/>
</dbReference>
<evidence type="ECO:0000313" key="3">
    <source>
        <dbReference type="Proteomes" id="UP000634136"/>
    </source>
</evidence>
<reference evidence="2" key="1">
    <citation type="submission" date="2020-09" db="EMBL/GenBank/DDBJ databases">
        <title>Genome-Enabled Discovery of Anthraquinone Biosynthesis in Senna tora.</title>
        <authorList>
            <person name="Kang S.-H."/>
            <person name="Pandey R.P."/>
            <person name="Lee C.-M."/>
            <person name="Sim J.-S."/>
            <person name="Jeong J.-T."/>
            <person name="Choi B.-S."/>
            <person name="Jung M."/>
            <person name="Ginzburg D."/>
            <person name="Zhao K."/>
            <person name="Won S.Y."/>
            <person name="Oh T.-J."/>
            <person name="Yu Y."/>
            <person name="Kim N.-H."/>
            <person name="Lee O.R."/>
            <person name="Lee T.-H."/>
            <person name="Bashyal P."/>
            <person name="Kim T.-S."/>
            <person name="Lee W.-H."/>
            <person name="Kawkins C."/>
            <person name="Kim C.-K."/>
            <person name="Kim J.S."/>
            <person name="Ahn B.O."/>
            <person name="Rhee S.Y."/>
            <person name="Sohng J.K."/>
        </authorList>
    </citation>
    <scope>NUCLEOTIDE SEQUENCE</scope>
    <source>
        <tissue evidence="2">Leaf</tissue>
    </source>
</reference>
<gene>
    <name evidence="2" type="ORF">G2W53_026009</name>
</gene>
<feature type="compositionally biased region" description="Low complexity" evidence="1">
    <location>
        <begin position="10"/>
        <end position="20"/>
    </location>
</feature>
<dbReference type="OrthoDB" id="1845088at2759"/>
<name>A0A834TGJ1_9FABA</name>
<proteinExistence type="predicted"/>
<keyword evidence="3" id="KW-1185">Reference proteome</keyword>
<comment type="caution">
    <text evidence="2">The sequence shown here is derived from an EMBL/GenBank/DDBJ whole genome shotgun (WGS) entry which is preliminary data.</text>
</comment>
<accession>A0A834TGJ1</accession>
<evidence type="ECO:0000256" key="1">
    <source>
        <dbReference type="SAM" id="MobiDB-lite"/>
    </source>
</evidence>
<dbReference type="PANTHER" id="PTHR47481:SF30">
    <property type="entry name" value="CCHC-TYPE DOMAIN-CONTAINING PROTEIN"/>
    <property type="match status" value="1"/>
</dbReference>
<dbReference type="Proteomes" id="UP000634136">
    <property type="component" value="Unassembled WGS sequence"/>
</dbReference>
<evidence type="ECO:0000313" key="2">
    <source>
        <dbReference type="EMBL" id="KAF7820554.1"/>
    </source>
</evidence>
<dbReference type="PANTHER" id="PTHR47481">
    <property type="match status" value="1"/>
</dbReference>
<organism evidence="2 3">
    <name type="scientific">Senna tora</name>
    <dbReference type="NCBI Taxonomy" id="362788"/>
    <lineage>
        <taxon>Eukaryota</taxon>
        <taxon>Viridiplantae</taxon>
        <taxon>Streptophyta</taxon>
        <taxon>Embryophyta</taxon>
        <taxon>Tracheophyta</taxon>
        <taxon>Spermatophyta</taxon>
        <taxon>Magnoliopsida</taxon>
        <taxon>eudicotyledons</taxon>
        <taxon>Gunneridae</taxon>
        <taxon>Pentapetalae</taxon>
        <taxon>rosids</taxon>
        <taxon>fabids</taxon>
        <taxon>Fabales</taxon>
        <taxon>Fabaceae</taxon>
        <taxon>Caesalpinioideae</taxon>
        <taxon>Cassia clade</taxon>
        <taxon>Senna</taxon>
    </lineage>
</organism>
<sequence length="217" mass="24247">MAEKADLVDPQTPQSSSTSSVPLIEKEKNVIALNHNLSVKLDDKNYLLWRQQILVALEGHDLEKYIVGSRFVPPKFDTEGDRDAGKLTWNIMIEQFGINTKARVHLYRTELRGIKKGTKTMSKFLLKIKAIAGALRAIGSLISEHEHMQYILEGLPQEYESFVTSANMKTNLTSIGELEALLIAQEVRVDQSLKAIKSTETPSANVASVDIKKSQLQ</sequence>